<dbReference type="InterPro" id="IPR056018">
    <property type="entry name" value="DUF7597"/>
</dbReference>
<comment type="caution">
    <text evidence="3">The sequence shown here is derived from an EMBL/GenBank/DDBJ whole genome shotgun (WGS) entry which is preliminary data.</text>
</comment>
<evidence type="ECO:0000313" key="3">
    <source>
        <dbReference type="EMBL" id="KAK1662872.1"/>
    </source>
</evidence>
<keyword evidence="4" id="KW-1185">Reference proteome</keyword>
<organism evidence="3 4">
    <name type="scientific">Lolium multiflorum</name>
    <name type="common">Italian ryegrass</name>
    <name type="synonym">Lolium perenne subsp. multiflorum</name>
    <dbReference type="NCBI Taxonomy" id="4521"/>
    <lineage>
        <taxon>Eukaryota</taxon>
        <taxon>Viridiplantae</taxon>
        <taxon>Streptophyta</taxon>
        <taxon>Embryophyta</taxon>
        <taxon>Tracheophyta</taxon>
        <taxon>Spermatophyta</taxon>
        <taxon>Magnoliopsida</taxon>
        <taxon>Liliopsida</taxon>
        <taxon>Poales</taxon>
        <taxon>Poaceae</taxon>
        <taxon>BOP clade</taxon>
        <taxon>Pooideae</taxon>
        <taxon>Poodae</taxon>
        <taxon>Poeae</taxon>
        <taxon>Poeae Chloroplast Group 2 (Poeae type)</taxon>
        <taxon>Loliodinae</taxon>
        <taxon>Loliinae</taxon>
        <taxon>Lolium</taxon>
    </lineage>
</organism>
<dbReference type="PANTHER" id="PTHR33075:SF10">
    <property type="entry name" value="DUF4283 DOMAIN-CONTAINING PROTEIN"/>
    <property type="match status" value="1"/>
</dbReference>
<dbReference type="Proteomes" id="UP001231189">
    <property type="component" value="Unassembled WGS sequence"/>
</dbReference>
<evidence type="ECO:0000259" key="2">
    <source>
        <dbReference type="Pfam" id="PF24530"/>
    </source>
</evidence>
<dbReference type="AlphaFoldDB" id="A0AAD8WHI8"/>
<proteinExistence type="predicted"/>
<feature type="region of interest" description="Disordered" evidence="1">
    <location>
        <begin position="477"/>
        <end position="496"/>
    </location>
</feature>
<protein>
    <recommendedName>
        <fullName evidence="2">DUF7597 domain-containing protein</fullName>
    </recommendedName>
</protein>
<dbReference type="PANTHER" id="PTHR33075">
    <property type="entry name" value="OS02G0499800 PROTEIN"/>
    <property type="match status" value="1"/>
</dbReference>
<feature type="domain" description="DUF7597" evidence="2">
    <location>
        <begin position="6"/>
        <end position="127"/>
    </location>
</feature>
<evidence type="ECO:0000313" key="4">
    <source>
        <dbReference type="Proteomes" id="UP001231189"/>
    </source>
</evidence>
<accession>A0AAD8WHI8</accession>
<evidence type="ECO:0000256" key="1">
    <source>
        <dbReference type="SAM" id="MobiDB-lite"/>
    </source>
</evidence>
<gene>
    <name evidence="3" type="ORF">QYE76_051031</name>
</gene>
<reference evidence="3" key="1">
    <citation type="submission" date="2023-07" db="EMBL/GenBank/DDBJ databases">
        <title>A chromosome-level genome assembly of Lolium multiflorum.</title>
        <authorList>
            <person name="Chen Y."/>
            <person name="Copetti D."/>
            <person name="Kolliker R."/>
            <person name="Studer B."/>
        </authorList>
    </citation>
    <scope>NUCLEOTIDE SEQUENCE</scope>
    <source>
        <strain evidence="3">02402/16</strain>
        <tissue evidence="3">Leaf</tissue>
    </source>
</reference>
<sequence length="543" mass="60815">MAVFEVDPTPWLPWGHQIIDGGPTRLPRTYYNPSQDPPPQHRAFCVAMVDPPPPPHAAAHWRHQVNEFLVGPLQRNVLTVQPSLFGVGLFEMSSPNSASALVQHGQFQLHNRSLRFLHVDETQNHRAILGCRRGWLMFLGVNPDYRNDLDIANVVATFGQFHYWNSNDPVKDRVLVYATFTSPQLVPRDVVFGKYASVGGIKETWTAPVYILTADFADALPADEDPMPPDGNPHPLPGNLMPNMNLFVNPQYPEVGWDAVQEPFGNDGNHLGNEAGQHNHPLWDLQNEVQGQQEELPVSMVLNISDGSDSSVNMVLDGVAPVQQNLQVFAMMEMFIGPSPPPEMLRHRWLAAVLPTATPVLQFSKLGFSPFIFLKHDAVMLGKDGCLSTFQGHAGENKECRFFEEEDLLPGQLSLQTPKKRRQRKKMAPLVENSERRFTRSCLNKEGYRPRPVLDIQPKIKKKSRAKLLLVRAAENDEEEQFNMHNEDTREDETDEAAADIPVTPLPVLQSVGIALGIAPEKLTREQLEAEPVKGNPKQADNV</sequence>
<dbReference type="Pfam" id="PF24530">
    <property type="entry name" value="DUF7597"/>
    <property type="match status" value="1"/>
</dbReference>
<name>A0AAD8WHI8_LOLMU</name>
<dbReference type="EMBL" id="JAUUTY010000003">
    <property type="protein sequence ID" value="KAK1662872.1"/>
    <property type="molecule type" value="Genomic_DNA"/>
</dbReference>